<proteinExistence type="evidence at transcript level"/>
<feature type="signal peptide" evidence="1">
    <location>
        <begin position="1"/>
        <end position="18"/>
    </location>
</feature>
<keyword evidence="1" id="KW-0732">Signal</keyword>
<sequence length="392" mass="44530">MCKATQFVSISIMSVVLACCGYCKNLRSKFRCSVSSICSGTESSRPGPKMDLRCFVLHLEGEEELVGVMLKNNRDATNHWVQQGEKKEPKLVIELLKKCTLLQGFKGVGTFDSDQVPSLQGVEAPYSWSLPLVTLASIVVALPNIDRGSVRKLISTLNQGLPYVKFIEDNIDKERRLSKLRLQQKLCGLGVDLYDKWLDVDLCKLSIQDQSPKETLERLVEAAKTRCEKFKAKYHHICMKLSPSQWPIKLLASNSMYRISKTTLLNHKIIEDSNSERLFEELTVMISDILGACLCNLPHVISTKCLNSAIEEREDSVRYAVYILGKTKKIIEMLEKRAFPNVDFCRGTYIEDWRLMHKQCSFLPFDPSSMEESDCFTQKAPHKSNDLCLNID</sequence>
<dbReference type="PANTHER" id="PTHR35307:SF3">
    <property type="entry name" value="DUF4220 DOMAIN-CONTAINING PROTEIN"/>
    <property type="match status" value="1"/>
</dbReference>
<accession>I3T9D3</accession>
<dbReference type="PANTHER" id="PTHR35307">
    <property type="entry name" value="PROTEIN, PUTATIVE-RELATED"/>
    <property type="match status" value="1"/>
</dbReference>
<protein>
    <submittedName>
        <fullName evidence="2">Uncharacterized protein</fullName>
    </submittedName>
</protein>
<dbReference type="PROSITE" id="PS51257">
    <property type="entry name" value="PROKAR_LIPOPROTEIN"/>
    <property type="match status" value="1"/>
</dbReference>
<name>I3T9D3_LOTJA</name>
<dbReference type="AlphaFoldDB" id="I3T9D3"/>
<dbReference type="EMBL" id="BT149331">
    <property type="protein sequence ID" value="AFK49125.1"/>
    <property type="molecule type" value="mRNA"/>
</dbReference>
<feature type="chain" id="PRO_5003679114" evidence="1">
    <location>
        <begin position="19"/>
        <end position="392"/>
    </location>
</feature>
<reference evidence="2" key="1">
    <citation type="submission" date="2012-05" db="EMBL/GenBank/DDBJ databases">
        <authorList>
            <person name="Krishnakumar V."/>
            <person name="Cheung F."/>
            <person name="Xiao Y."/>
            <person name="Chan A."/>
            <person name="Moskal W.A."/>
            <person name="Town C.D."/>
        </authorList>
    </citation>
    <scope>NUCLEOTIDE SEQUENCE</scope>
</reference>
<evidence type="ECO:0000313" key="2">
    <source>
        <dbReference type="EMBL" id="AFK49125.1"/>
    </source>
</evidence>
<organism evidence="2">
    <name type="scientific">Lotus japonicus</name>
    <name type="common">Lotus corniculatus var. japonicus</name>
    <dbReference type="NCBI Taxonomy" id="34305"/>
    <lineage>
        <taxon>Eukaryota</taxon>
        <taxon>Viridiplantae</taxon>
        <taxon>Streptophyta</taxon>
        <taxon>Embryophyta</taxon>
        <taxon>Tracheophyta</taxon>
        <taxon>Spermatophyta</taxon>
        <taxon>Magnoliopsida</taxon>
        <taxon>eudicotyledons</taxon>
        <taxon>Gunneridae</taxon>
        <taxon>Pentapetalae</taxon>
        <taxon>rosids</taxon>
        <taxon>fabids</taxon>
        <taxon>Fabales</taxon>
        <taxon>Fabaceae</taxon>
        <taxon>Papilionoideae</taxon>
        <taxon>50 kb inversion clade</taxon>
        <taxon>NPAAA clade</taxon>
        <taxon>Hologalegina</taxon>
        <taxon>robinioid clade</taxon>
        <taxon>Loteae</taxon>
        <taxon>Lotus</taxon>
    </lineage>
</organism>
<evidence type="ECO:0000256" key="1">
    <source>
        <dbReference type="SAM" id="SignalP"/>
    </source>
</evidence>